<dbReference type="InterPro" id="IPR029058">
    <property type="entry name" value="AB_hydrolase_fold"/>
</dbReference>
<keyword evidence="3" id="KW-1185">Reference proteome</keyword>
<comment type="caution">
    <text evidence="2">The sequence shown here is derived from an EMBL/GenBank/DDBJ whole genome shotgun (WGS) entry which is preliminary data.</text>
</comment>
<dbReference type="EMBL" id="BAAAEM010000002">
    <property type="protein sequence ID" value="GAA0471755.1"/>
    <property type="molecule type" value="Genomic_DNA"/>
</dbReference>
<dbReference type="Pfam" id="PF12697">
    <property type="entry name" value="Abhydrolase_6"/>
    <property type="match status" value="1"/>
</dbReference>
<dbReference type="PANTHER" id="PTHR43798:SF33">
    <property type="entry name" value="HYDROLASE, PUTATIVE (AFU_ORTHOLOGUE AFUA_2G14860)-RELATED"/>
    <property type="match status" value="1"/>
</dbReference>
<dbReference type="Gene3D" id="3.40.50.1820">
    <property type="entry name" value="alpha/beta hydrolase"/>
    <property type="match status" value="1"/>
</dbReference>
<dbReference type="PANTHER" id="PTHR43798">
    <property type="entry name" value="MONOACYLGLYCEROL LIPASE"/>
    <property type="match status" value="1"/>
</dbReference>
<reference evidence="2 3" key="1">
    <citation type="journal article" date="2019" name="Int. J. Syst. Evol. Microbiol.">
        <title>The Global Catalogue of Microorganisms (GCM) 10K type strain sequencing project: providing services to taxonomists for standard genome sequencing and annotation.</title>
        <authorList>
            <consortium name="The Broad Institute Genomics Platform"/>
            <consortium name="The Broad Institute Genome Sequencing Center for Infectious Disease"/>
            <person name="Wu L."/>
            <person name="Ma J."/>
        </authorList>
    </citation>
    <scope>NUCLEOTIDE SEQUENCE [LARGE SCALE GENOMIC DNA]</scope>
    <source>
        <strain evidence="2 3">JCM 14162</strain>
    </source>
</reference>
<accession>A0ABN1AAM6</accession>
<evidence type="ECO:0000313" key="3">
    <source>
        <dbReference type="Proteomes" id="UP001500713"/>
    </source>
</evidence>
<dbReference type="InterPro" id="IPR050266">
    <property type="entry name" value="AB_hydrolase_sf"/>
</dbReference>
<organism evidence="2 3">
    <name type="scientific">Parasphingorhabdus litoris</name>
    <dbReference type="NCBI Taxonomy" id="394733"/>
    <lineage>
        <taxon>Bacteria</taxon>
        <taxon>Pseudomonadati</taxon>
        <taxon>Pseudomonadota</taxon>
        <taxon>Alphaproteobacteria</taxon>
        <taxon>Sphingomonadales</taxon>
        <taxon>Sphingomonadaceae</taxon>
        <taxon>Parasphingorhabdus</taxon>
    </lineage>
</organism>
<dbReference type="PRINTS" id="PR00111">
    <property type="entry name" value="ABHYDROLASE"/>
</dbReference>
<keyword evidence="2" id="KW-0378">Hydrolase</keyword>
<dbReference type="Proteomes" id="UP001500713">
    <property type="component" value="Unassembled WGS sequence"/>
</dbReference>
<evidence type="ECO:0000313" key="2">
    <source>
        <dbReference type="EMBL" id="GAA0471755.1"/>
    </source>
</evidence>
<feature type="domain" description="AB hydrolase-1" evidence="1">
    <location>
        <begin position="32"/>
        <end position="287"/>
    </location>
</feature>
<proteinExistence type="predicted"/>
<gene>
    <name evidence="2" type="ORF">GCM10009096_10990</name>
</gene>
<sequence>MNAAGQPTENRFQKGETDLCYFEWGDPGDQTILMVHATGFHARCWDKTIAALPSGYHVIAVDQRGHGRSYKPDSLSDWSLMGRDVRALVTGLGLENIVGVGHSMGAHVIVQTADVMPERFERLVLVDPTITAPDAYENPPALADIDPDQNPVSRRRNSWASPEAMFAAFKDRHPFSLWRPDVLIDYCQYGLLPADVGDGYVLACPPYLEASVYEGFRSVDPYPMVKRNILPVTILRALSADDDVTAARDFANSPTWPKLVDIYPNAQEVYMPELSHFMPMQDPKRIASHIVPANGI</sequence>
<evidence type="ECO:0000259" key="1">
    <source>
        <dbReference type="Pfam" id="PF12697"/>
    </source>
</evidence>
<dbReference type="InterPro" id="IPR000073">
    <property type="entry name" value="AB_hydrolase_1"/>
</dbReference>
<dbReference type="RefSeq" id="WP_229956356.1">
    <property type="nucleotide sequence ID" value="NZ_BAAAEM010000002.1"/>
</dbReference>
<dbReference type="GO" id="GO:0016787">
    <property type="term" value="F:hydrolase activity"/>
    <property type="evidence" value="ECO:0007669"/>
    <property type="project" value="UniProtKB-KW"/>
</dbReference>
<protein>
    <submittedName>
        <fullName evidence="2">Alpha/beta hydrolase</fullName>
    </submittedName>
</protein>
<name>A0ABN1AAM6_9SPHN</name>
<dbReference type="SUPFAM" id="SSF53474">
    <property type="entry name" value="alpha/beta-Hydrolases"/>
    <property type="match status" value="1"/>
</dbReference>